<organism evidence="2 3">
    <name type="scientific">Burkholderia puraquae</name>
    <dbReference type="NCBI Taxonomy" id="1904757"/>
    <lineage>
        <taxon>Bacteria</taxon>
        <taxon>Pseudomonadati</taxon>
        <taxon>Pseudomonadota</taxon>
        <taxon>Betaproteobacteria</taxon>
        <taxon>Burkholderiales</taxon>
        <taxon>Burkholderiaceae</taxon>
        <taxon>Burkholderia</taxon>
        <taxon>Burkholderia cepacia complex</taxon>
    </lineage>
</organism>
<gene>
    <name evidence="2" type="ORF">LMG29660_03996</name>
</gene>
<proteinExistence type="predicted"/>
<feature type="region of interest" description="Disordered" evidence="1">
    <location>
        <begin position="39"/>
        <end position="59"/>
    </location>
</feature>
<dbReference type="EMBL" id="CADIKG010000009">
    <property type="protein sequence ID" value="CAB3760475.1"/>
    <property type="molecule type" value="Genomic_DNA"/>
</dbReference>
<accession>A0A6J5E5T0</accession>
<name>A0A6J5E5T0_9BURK</name>
<evidence type="ECO:0000313" key="3">
    <source>
        <dbReference type="Proteomes" id="UP000494135"/>
    </source>
</evidence>
<protein>
    <submittedName>
        <fullName evidence="2">Uncharacterized protein</fullName>
    </submittedName>
</protein>
<dbReference type="AlphaFoldDB" id="A0A6J5E5T0"/>
<evidence type="ECO:0000313" key="2">
    <source>
        <dbReference type="EMBL" id="CAB3760475.1"/>
    </source>
</evidence>
<dbReference type="Proteomes" id="UP000494135">
    <property type="component" value="Unassembled WGS sequence"/>
</dbReference>
<sequence length="110" mass="12086">MLTVRGNAVEQIASLTLQHLPTAGIKPSQSSVRQRYASTKLLKRSDQSNRGSSVPSRPAEQLGELLDDAVWLPDPVVNLNLQKSGDFLQILRHDFELSSLKSGKLADIHV</sequence>
<reference evidence="2 3" key="1">
    <citation type="submission" date="2020-04" db="EMBL/GenBank/DDBJ databases">
        <authorList>
            <person name="De Canck E."/>
        </authorList>
    </citation>
    <scope>NUCLEOTIDE SEQUENCE [LARGE SCALE GENOMIC DNA]</scope>
    <source>
        <strain evidence="2 3">LMG 29660</strain>
    </source>
</reference>
<evidence type="ECO:0000256" key="1">
    <source>
        <dbReference type="SAM" id="MobiDB-lite"/>
    </source>
</evidence>